<dbReference type="AlphaFoldDB" id="A0A1X7QYI7"/>
<reference evidence="1 2" key="1">
    <citation type="submission" date="2017-04" db="EMBL/GenBank/DDBJ databases">
        <authorList>
            <person name="Afonso C.L."/>
            <person name="Miller P.J."/>
            <person name="Scott M.A."/>
            <person name="Spackman E."/>
            <person name="Goraichik I."/>
            <person name="Dimitrov K.M."/>
            <person name="Suarez D.L."/>
            <person name="Swayne D.E."/>
        </authorList>
    </citation>
    <scope>NUCLEOTIDE SEQUENCE [LARGE SCALE GENOMIC DNA]</scope>
</reference>
<gene>
    <name evidence="1" type="ORF">KASA_0Q07205G</name>
</gene>
<dbReference type="Proteomes" id="UP000196158">
    <property type="component" value="Unassembled WGS sequence"/>
</dbReference>
<evidence type="ECO:0000313" key="2">
    <source>
        <dbReference type="Proteomes" id="UP000196158"/>
    </source>
</evidence>
<dbReference type="OrthoDB" id="4063176at2759"/>
<keyword evidence="2" id="KW-1185">Reference proteome</keyword>
<accession>A0A1X7QYI7</accession>
<evidence type="ECO:0000313" key="1">
    <source>
        <dbReference type="EMBL" id="SMN18269.1"/>
    </source>
</evidence>
<dbReference type="EMBL" id="FXLY01000002">
    <property type="protein sequence ID" value="SMN18269.1"/>
    <property type="molecule type" value="Genomic_DNA"/>
</dbReference>
<proteinExistence type="predicted"/>
<organism evidence="1 2">
    <name type="scientific">Maudiozyma saulgeensis</name>
    <dbReference type="NCBI Taxonomy" id="1789683"/>
    <lineage>
        <taxon>Eukaryota</taxon>
        <taxon>Fungi</taxon>
        <taxon>Dikarya</taxon>
        <taxon>Ascomycota</taxon>
        <taxon>Saccharomycotina</taxon>
        <taxon>Saccharomycetes</taxon>
        <taxon>Saccharomycetales</taxon>
        <taxon>Saccharomycetaceae</taxon>
        <taxon>Maudiozyma</taxon>
    </lineage>
</organism>
<name>A0A1X7QYI7_9SACH</name>
<protein>
    <submittedName>
        <fullName evidence="1">Uncharacterized protein</fullName>
    </submittedName>
</protein>
<sequence>MRHENKIVNTRKVCLSSTMLNSEKPIVYSLTNDNMLHRSYNLESGAYHVKRYCVTVSQSQGFMWNQDLFANQYQQNYRVEYDSLANENRDNDDEDDMSNVNKNDYLYKYGRVRRKSENCISLTYESQNGTTLTTIVDEIEIDSDTPENLYIRSLVQ</sequence>